<dbReference type="InterPro" id="IPR051637">
    <property type="entry name" value="Ank_repeat_dom-contain_49"/>
</dbReference>
<dbReference type="EMBL" id="UINC01160246">
    <property type="protein sequence ID" value="SVD58785.1"/>
    <property type="molecule type" value="Genomic_DNA"/>
</dbReference>
<accession>A0A382WKD0</accession>
<keyword evidence="2" id="KW-0040">ANK repeat</keyword>
<dbReference type="Gene3D" id="1.25.40.20">
    <property type="entry name" value="Ankyrin repeat-containing domain"/>
    <property type="match status" value="1"/>
</dbReference>
<evidence type="ECO:0000256" key="2">
    <source>
        <dbReference type="ARBA" id="ARBA00023043"/>
    </source>
</evidence>
<dbReference type="SMART" id="SM00248">
    <property type="entry name" value="ANK"/>
    <property type="match status" value="2"/>
</dbReference>
<keyword evidence="1" id="KW-0677">Repeat</keyword>
<dbReference type="PANTHER" id="PTHR24180">
    <property type="entry name" value="CYCLIN-DEPENDENT KINASE INHIBITOR 2C-RELATED"/>
    <property type="match status" value="1"/>
</dbReference>
<dbReference type="PROSITE" id="PS50088">
    <property type="entry name" value="ANK_REPEAT"/>
    <property type="match status" value="1"/>
</dbReference>
<dbReference type="InterPro" id="IPR036770">
    <property type="entry name" value="Ankyrin_rpt-contain_sf"/>
</dbReference>
<dbReference type="AlphaFoldDB" id="A0A382WKD0"/>
<organism evidence="3">
    <name type="scientific">marine metagenome</name>
    <dbReference type="NCBI Taxonomy" id="408172"/>
    <lineage>
        <taxon>unclassified sequences</taxon>
        <taxon>metagenomes</taxon>
        <taxon>ecological metagenomes</taxon>
    </lineage>
</organism>
<protein>
    <submittedName>
        <fullName evidence="3">Uncharacterized protein</fullName>
    </submittedName>
</protein>
<dbReference type="Pfam" id="PF12796">
    <property type="entry name" value="Ank_2"/>
    <property type="match status" value="1"/>
</dbReference>
<dbReference type="InterPro" id="IPR002110">
    <property type="entry name" value="Ankyrin_rpt"/>
</dbReference>
<dbReference type="PANTHER" id="PTHR24180:SF45">
    <property type="entry name" value="POLY [ADP-RIBOSE] POLYMERASE TANKYRASE"/>
    <property type="match status" value="1"/>
</dbReference>
<sequence>MDVNLSCEKAFFNNSEKAIALVHATSNGYIEIARLLIAKGANVNAKDVGDKTPLDNAVWYKKPEIADLLRKHGVKTSEELKNSRC</sequence>
<dbReference type="SUPFAM" id="SSF48403">
    <property type="entry name" value="Ankyrin repeat"/>
    <property type="match status" value="1"/>
</dbReference>
<evidence type="ECO:0000256" key="1">
    <source>
        <dbReference type="ARBA" id="ARBA00022737"/>
    </source>
</evidence>
<dbReference type="PROSITE" id="PS50297">
    <property type="entry name" value="ANK_REP_REGION"/>
    <property type="match status" value="1"/>
</dbReference>
<gene>
    <name evidence="3" type="ORF">METZ01_LOCUS411639</name>
</gene>
<proteinExistence type="predicted"/>
<reference evidence="3" key="1">
    <citation type="submission" date="2018-05" db="EMBL/GenBank/DDBJ databases">
        <authorList>
            <person name="Lanie J.A."/>
            <person name="Ng W.-L."/>
            <person name="Kazmierczak K.M."/>
            <person name="Andrzejewski T.M."/>
            <person name="Davidsen T.M."/>
            <person name="Wayne K.J."/>
            <person name="Tettelin H."/>
            <person name="Glass J.I."/>
            <person name="Rusch D."/>
            <person name="Podicherti R."/>
            <person name="Tsui H.-C.T."/>
            <person name="Winkler M.E."/>
        </authorList>
    </citation>
    <scope>NUCLEOTIDE SEQUENCE</scope>
</reference>
<name>A0A382WKD0_9ZZZZ</name>
<evidence type="ECO:0000313" key="3">
    <source>
        <dbReference type="EMBL" id="SVD58785.1"/>
    </source>
</evidence>